<gene>
    <name evidence="1" type="ORF">LA521A_27610</name>
</gene>
<evidence type="ECO:0000313" key="1">
    <source>
        <dbReference type="EMBL" id="BDU17560.1"/>
    </source>
</evidence>
<protein>
    <submittedName>
        <fullName evidence="1">Uncharacterized protein</fullName>
    </submittedName>
</protein>
<proteinExistence type="predicted"/>
<evidence type="ECO:0000313" key="2">
    <source>
        <dbReference type="Proteomes" id="UP001317822"/>
    </source>
</evidence>
<organism evidence="1 2">
    <name type="scientific">Lysobacter auxotrophicus</name>
    <dbReference type="NCBI Taxonomy" id="2992573"/>
    <lineage>
        <taxon>Bacteria</taxon>
        <taxon>Pseudomonadati</taxon>
        <taxon>Pseudomonadota</taxon>
        <taxon>Gammaproteobacteria</taxon>
        <taxon>Lysobacterales</taxon>
        <taxon>Lysobacteraceae</taxon>
        <taxon>Lysobacter</taxon>
    </lineage>
</organism>
<sequence length="62" mass="7042">MKYDDTQLDLIRHSDAGLAEAFRKAADAARRSPFETPDRCEERARYYEEQAEKHAARAGGQA</sequence>
<name>A0ABM8DG21_9GAMM</name>
<accession>A0ABM8DG21</accession>
<dbReference type="RefSeq" id="WP_281779486.1">
    <property type="nucleotide sequence ID" value="NZ_AP027041.1"/>
</dbReference>
<keyword evidence="2" id="KW-1185">Reference proteome</keyword>
<dbReference type="EMBL" id="AP027041">
    <property type="protein sequence ID" value="BDU17560.1"/>
    <property type="molecule type" value="Genomic_DNA"/>
</dbReference>
<dbReference type="Proteomes" id="UP001317822">
    <property type="component" value="Chromosome"/>
</dbReference>
<reference evidence="1 2" key="1">
    <citation type="journal article" date="2023" name="Int. J. Syst. Evol. Microbiol.">
        <title>Physiological and genomic analyses of cobalamin (vitamin B12)-auxotrophy of Lysobacter auxotrophicus sp. nov., a methionine-auxotrophic chitinolytic bacterium isolated from chitin-treated soil.</title>
        <authorList>
            <person name="Saito A."/>
            <person name="Dohra H."/>
            <person name="Hamada M."/>
            <person name="Moriuchi R."/>
            <person name="Kotsuchibashi Y."/>
            <person name="Mori K."/>
        </authorList>
    </citation>
    <scope>NUCLEOTIDE SEQUENCE [LARGE SCALE GENOMIC DNA]</scope>
    <source>
        <strain evidence="1 2">5-21a</strain>
    </source>
</reference>